<evidence type="ECO:0000313" key="2">
    <source>
        <dbReference type="EMBL" id="AWK49017.1"/>
    </source>
</evidence>
<feature type="region of interest" description="Disordered" evidence="1">
    <location>
        <begin position="112"/>
        <end position="138"/>
    </location>
</feature>
<protein>
    <submittedName>
        <fullName evidence="3">ORF2</fullName>
    </submittedName>
</protein>
<evidence type="ECO:0000256" key="1">
    <source>
        <dbReference type="SAM" id="MobiDB-lite"/>
    </source>
</evidence>
<feature type="compositionally biased region" description="Low complexity" evidence="1">
    <location>
        <begin position="127"/>
        <end position="138"/>
    </location>
</feature>
<dbReference type="EMBL" id="MG017321">
    <property type="protein sequence ID" value="AWK49017.1"/>
    <property type="molecule type" value="Genomic_DNA"/>
</dbReference>
<reference evidence="3" key="1">
    <citation type="journal article" date="2018" name="Plant Pathol.">
        <title>Identification and molecular characterization of Taro bacilliform virus and Taro bacilliform CH virus from East Africa.</title>
        <authorList>
            <person name="Kidanemariam D.B."/>
            <person name="Sukal A.C."/>
            <person name="Abraham A.D."/>
            <person name="Stomeo F."/>
            <person name="Dale J.L."/>
            <person name="James A.P."/>
            <person name="Harding R.M."/>
        </authorList>
    </citation>
    <scope>NUCLEOTIDE SEQUENCE</scope>
    <source>
        <strain evidence="2">Ke52</strain>
        <strain evidence="3">Tz17</strain>
    </source>
</reference>
<dbReference type="EMBL" id="MG017322">
    <property type="protein sequence ID" value="AWK49021.1"/>
    <property type="molecule type" value="Genomic_DNA"/>
</dbReference>
<sequence>MSTNPDYTKALEETKSLGDPAVGFYEVPTTVGTATGLSAILKQNNAIIHLLLSLHEKVDKLSSKASVDDLASKLSKLSIKESPVVKTKTPLFVYKSPRLILEEERHKIGLKPTTDDWAWPTGHPYAPKQKSSDPSSSK</sequence>
<evidence type="ECO:0000313" key="3">
    <source>
        <dbReference type="EMBL" id="AWK49021.1"/>
    </source>
</evidence>
<name>A0A384ZCI8_9VIRU</name>
<proteinExistence type="predicted"/>
<organism evidence="3">
    <name type="scientific">Taro bacilliform virus</name>
    <dbReference type="NCBI Taxonomy" id="178354"/>
    <lineage>
        <taxon>Viruses</taxon>
        <taxon>Riboviria</taxon>
        <taxon>Pararnavirae</taxon>
        <taxon>Artverviricota</taxon>
        <taxon>Revtraviricetes</taxon>
        <taxon>Ortervirales</taxon>
        <taxon>Caulimoviridae</taxon>
        <taxon>Badnavirus</taxon>
        <taxon>Badnavirus alphacolocalasiae</taxon>
    </lineage>
</organism>
<accession>A0A384ZCI8</accession>